<evidence type="ECO:0000259" key="1">
    <source>
        <dbReference type="Pfam" id="PF02627"/>
    </source>
</evidence>
<dbReference type="PANTHER" id="PTHR35446">
    <property type="entry name" value="SI:CH211-175M2.5"/>
    <property type="match status" value="1"/>
</dbReference>
<accession>A0ABV7VE14</accession>
<dbReference type="SUPFAM" id="SSF69118">
    <property type="entry name" value="AhpD-like"/>
    <property type="match status" value="1"/>
</dbReference>
<gene>
    <name evidence="2" type="ORF">ACFOOQ_08990</name>
</gene>
<proteinExistence type="predicted"/>
<organism evidence="2 3">
    <name type="scientific">Ferrovibrio xuzhouensis</name>
    <dbReference type="NCBI Taxonomy" id="1576914"/>
    <lineage>
        <taxon>Bacteria</taxon>
        <taxon>Pseudomonadati</taxon>
        <taxon>Pseudomonadota</taxon>
        <taxon>Alphaproteobacteria</taxon>
        <taxon>Rhodospirillales</taxon>
        <taxon>Rhodospirillaceae</taxon>
        <taxon>Ferrovibrio</taxon>
    </lineage>
</organism>
<dbReference type="PANTHER" id="PTHR35446:SF3">
    <property type="entry name" value="CMD DOMAIN-CONTAINING PROTEIN"/>
    <property type="match status" value="1"/>
</dbReference>
<dbReference type="Proteomes" id="UP001595711">
    <property type="component" value="Unassembled WGS sequence"/>
</dbReference>
<protein>
    <submittedName>
        <fullName evidence="2">Carboxymuconolactone decarboxylase family protein</fullName>
    </submittedName>
</protein>
<dbReference type="EMBL" id="JBHRYJ010000001">
    <property type="protein sequence ID" value="MFC3675675.1"/>
    <property type="molecule type" value="Genomic_DNA"/>
</dbReference>
<dbReference type="Gene3D" id="1.20.1290.10">
    <property type="entry name" value="AhpD-like"/>
    <property type="match status" value="1"/>
</dbReference>
<dbReference type="NCBIfam" id="TIGR00778">
    <property type="entry name" value="ahpD_dom"/>
    <property type="match status" value="1"/>
</dbReference>
<feature type="domain" description="Carboxymuconolactone decarboxylase-like" evidence="1">
    <location>
        <begin position="46"/>
        <end position="103"/>
    </location>
</feature>
<dbReference type="InterPro" id="IPR003779">
    <property type="entry name" value="CMD-like"/>
</dbReference>
<dbReference type="InterPro" id="IPR004675">
    <property type="entry name" value="AhpD_core"/>
</dbReference>
<comment type="caution">
    <text evidence="2">The sequence shown here is derived from an EMBL/GenBank/DDBJ whole genome shotgun (WGS) entry which is preliminary data.</text>
</comment>
<reference evidence="3" key="1">
    <citation type="journal article" date="2019" name="Int. J. Syst. Evol. Microbiol.">
        <title>The Global Catalogue of Microorganisms (GCM) 10K type strain sequencing project: providing services to taxonomists for standard genome sequencing and annotation.</title>
        <authorList>
            <consortium name="The Broad Institute Genomics Platform"/>
            <consortium name="The Broad Institute Genome Sequencing Center for Infectious Disease"/>
            <person name="Wu L."/>
            <person name="Ma J."/>
        </authorList>
    </citation>
    <scope>NUCLEOTIDE SEQUENCE [LARGE SCALE GENOMIC DNA]</scope>
    <source>
        <strain evidence="3">KCTC 42182</strain>
    </source>
</reference>
<dbReference type="RefSeq" id="WP_379724690.1">
    <property type="nucleotide sequence ID" value="NZ_JBHRYJ010000001.1"/>
</dbReference>
<dbReference type="InterPro" id="IPR029032">
    <property type="entry name" value="AhpD-like"/>
</dbReference>
<keyword evidence="3" id="KW-1185">Reference proteome</keyword>
<name>A0ABV7VE14_9PROT</name>
<evidence type="ECO:0000313" key="3">
    <source>
        <dbReference type="Proteomes" id="UP001595711"/>
    </source>
</evidence>
<sequence>MSRIATPAVEAATGATAELFGQIRKAVGKVPNAYAALGALNPAGLQAILAADAALAASSLSKQDIETVKLAVSQAGGCDYCVAAHSLIGKMAGLKPDALRQIRAGGPTGEARRDALVHFVRQIVEGSGTLPEAEVAAIKGAGYSDQQLADISLAIALITYTNVFNRINDTDVDFPAVD</sequence>
<dbReference type="Pfam" id="PF02627">
    <property type="entry name" value="CMD"/>
    <property type="match status" value="1"/>
</dbReference>
<evidence type="ECO:0000313" key="2">
    <source>
        <dbReference type="EMBL" id="MFC3675675.1"/>
    </source>
</evidence>